<evidence type="ECO:0000313" key="2">
    <source>
        <dbReference type="EMBL" id="MFD1382681.1"/>
    </source>
</evidence>
<dbReference type="Proteomes" id="UP001597059">
    <property type="component" value="Unassembled WGS sequence"/>
</dbReference>
<organism evidence="2 3">
    <name type="scientific">Rhodanobacter aciditrophus</name>
    <dbReference type="NCBI Taxonomy" id="1623218"/>
    <lineage>
        <taxon>Bacteria</taxon>
        <taxon>Pseudomonadati</taxon>
        <taxon>Pseudomonadota</taxon>
        <taxon>Gammaproteobacteria</taxon>
        <taxon>Lysobacterales</taxon>
        <taxon>Rhodanobacteraceae</taxon>
        <taxon>Rhodanobacter</taxon>
    </lineage>
</organism>
<name>A0ABW4AZL4_9GAMM</name>
<dbReference type="PANTHER" id="PTHR42194">
    <property type="entry name" value="UPF0276 PROTEIN HI_1600"/>
    <property type="match status" value="1"/>
</dbReference>
<dbReference type="Gene3D" id="3.20.20.150">
    <property type="entry name" value="Divalent-metal-dependent TIM barrel enzymes"/>
    <property type="match status" value="1"/>
</dbReference>
<protein>
    <submittedName>
        <fullName evidence="2">DUF692 domain-containing protein</fullName>
    </submittedName>
</protein>
<feature type="region of interest" description="Disordered" evidence="1">
    <location>
        <begin position="1"/>
        <end position="22"/>
    </location>
</feature>
<evidence type="ECO:0000313" key="3">
    <source>
        <dbReference type="Proteomes" id="UP001597059"/>
    </source>
</evidence>
<evidence type="ECO:0000256" key="1">
    <source>
        <dbReference type="SAM" id="MobiDB-lite"/>
    </source>
</evidence>
<dbReference type="PANTHER" id="PTHR42194:SF1">
    <property type="entry name" value="UPF0276 PROTEIN HI_1600"/>
    <property type="match status" value="1"/>
</dbReference>
<sequence length="301" mass="33733">MTITSTQRGMHTEGSPLPSGFSQRTGISLKPAYYEQILAERPNIGFFEIHAENYLSAGGPAPYYLDKIRALYEVSIHGVGLSLGGNEPLNLDHLERVAQLVERIEPAVFSEHLAWSTHGQSFYNDLLPVPYSEVRLTALCEHVHQVQERLKRPMLIENPSTYFEFCSSVMPEQDFIAELVQRTGCGLLLDVNNVEVSCFNHGRSPLDYLAHFPLNAVKQIHLAGHSLDVADATQLKIDSHDQPVAAEVWHLYQYVLQQIGDCPTLIERDGNFPALDVLLQEAEQANQIRRLVMEAPHAKAI</sequence>
<proteinExistence type="predicted"/>
<dbReference type="Pfam" id="PF05114">
    <property type="entry name" value="MbnB_TglH_ChrH"/>
    <property type="match status" value="1"/>
</dbReference>
<dbReference type="InterPro" id="IPR007801">
    <property type="entry name" value="MbnB/TglH/ChrH"/>
</dbReference>
<dbReference type="NCBIfam" id="NF003818">
    <property type="entry name" value="PRK05409.1"/>
    <property type="match status" value="1"/>
</dbReference>
<dbReference type="EMBL" id="JBHTMN010000006">
    <property type="protein sequence ID" value="MFD1382681.1"/>
    <property type="molecule type" value="Genomic_DNA"/>
</dbReference>
<reference evidence="3" key="1">
    <citation type="journal article" date="2019" name="Int. J. Syst. Evol. Microbiol.">
        <title>The Global Catalogue of Microorganisms (GCM) 10K type strain sequencing project: providing services to taxonomists for standard genome sequencing and annotation.</title>
        <authorList>
            <consortium name="The Broad Institute Genomics Platform"/>
            <consortium name="The Broad Institute Genome Sequencing Center for Infectious Disease"/>
            <person name="Wu L."/>
            <person name="Ma J."/>
        </authorList>
    </citation>
    <scope>NUCLEOTIDE SEQUENCE [LARGE SCALE GENOMIC DNA]</scope>
    <source>
        <strain evidence="3">JCM 30774</strain>
    </source>
</reference>
<keyword evidence="3" id="KW-1185">Reference proteome</keyword>
<comment type="caution">
    <text evidence="2">The sequence shown here is derived from an EMBL/GenBank/DDBJ whole genome shotgun (WGS) entry which is preliminary data.</text>
</comment>
<accession>A0ABW4AZL4</accession>
<gene>
    <name evidence="2" type="ORF">ACFQ45_04865</name>
</gene>
<dbReference type="RefSeq" id="WP_377365856.1">
    <property type="nucleotide sequence ID" value="NZ_JBHTMN010000006.1"/>
</dbReference>